<evidence type="ECO:0000256" key="3">
    <source>
        <dbReference type="ARBA" id="ARBA00022692"/>
    </source>
</evidence>
<keyword evidence="3 7" id="KW-0812">Transmembrane</keyword>
<name>A0ABW0GMW3_9MICO</name>
<evidence type="ECO:0000256" key="5">
    <source>
        <dbReference type="ARBA" id="ARBA00023136"/>
    </source>
</evidence>
<feature type="transmembrane region" description="Helical" evidence="7">
    <location>
        <begin position="128"/>
        <end position="152"/>
    </location>
</feature>
<sequence>MGTKQRTPVRDDDRTIDLRDDRGRARSQPGADADSPTDIPREGWKQVLKRSWAETKADNVPMLAGGVAFFAFLALFPALIAVISIWGLVVGQDQATQQAERLTEGLPPEASGIIEQQMENVASQQGGGLTLGLVVSVLLALWSASGGTANLMKAVNVAYDEEETRGFVKLRGLALLLTLGAIVFVGLAVALVAVVPPLLDALGLGVVGTVLAQVARWVLLAVLVTVALAVVYRFAPDRDDPKVKWASLGAGVATVLWLLGSVAFSLYVANFGSYNETYGAIAGVAILLLWLFLTAFIVLLGAEINAESERQTLHDTTVGEPRPMGTRDAAAADSLPEDADRDRVDR</sequence>
<dbReference type="EMBL" id="JBHSLD010000009">
    <property type="protein sequence ID" value="MFC5381297.1"/>
    <property type="molecule type" value="Genomic_DNA"/>
</dbReference>
<evidence type="ECO:0000256" key="7">
    <source>
        <dbReference type="SAM" id="Phobius"/>
    </source>
</evidence>
<comment type="caution">
    <text evidence="8">The sequence shown here is derived from an EMBL/GenBank/DDBJ whole genome shotgun (WGS) entry which is preliminary data.</text>
</comment>
<feature type="region of interest" description="Disordered" evidence="6">
    <location>
        <begin position="312"/>
        <end position="346"/>
    </location>
</feature>
<dbReference type="PIRSF" id="PIRSF035875">
    <property type="entry name" value="RNase_BN"/>
    <property type="match status" value="1"/>
</dbReference>
<dbReference type="PANTHER" id="PTHR30213">
    <property type="entry name" value="INNER MEMBRANE PROTEIN YHJD"/>
    <property type="match status" value="1"/>
</dbReference>
<evidence type="ECO:0000256" key="2">
    <source>
        <dbReference type="ARBA" id="ARBA00022475"/>
    </source>
</evidence>
<accession>A0ABW0GMW3</accession>
<proteinExistence type="predicted"/>
<keyword evidence="9" id="KW-1185">Reference proteome</keyword>
<keyword evidence="5 7" id="KW-0472">Membrane</keyword>
<comment type="subcellular location">
    <subcellularLocation>
        <location evidence="1">Cell membrane</location>
        <topology evidence="1">Multi-pass membrane protein</topology>
    </subcellularLocation>
</comment>
<feature type="transmembrane region" description="Helical" evidence="7">
    <location>
        <begin position="280"/>
        <end position="302"/>
    </location>
</feature>
<keyword evidence="4 7" id="KW-1133">Transmembrane helix</keyword>
<evidence type="ECO:0000256" key="4">
    <source>
        <dbReference type="ARBA" id="ARBA00022989"/>
    </source>
</evidence>
<feature type="transmembrane region" description="Helical" evidence="7">
    <location>
        <begin position="60"/>
        <end position="86"/>
    </location>
</feature>
<feature type="transmembrane region" description="Helical" evidence="7">
    <location>
        <begin position="173"/>
        <end position="194"/>
    </location>
</feature>
<dbReference type="InterPro" id="IPR017039">
    <property type="entry name" value="Virul_fac_BrkB"/>
</dbReference>
<evidence type="ECO:0000256" key="1">
    <source>
        <dbReference type="ARBA" id="ARBA00004651"/>
    </source>
</evidence>
<gene>
    <name evidence="8" type="ORF">ACFPJ6_10885</name>
</gene>
<evidence type="ECO:0000313" key="9">
    <source>
        <dbReference type="Proteomes" id="UP001596122"/>
    </source>
</evidence>
<reference evidence="9" key="1">
    <citation type="journal article" date="2019" name="Int. J. Syst. Evol. Microbiol.">
        <title>The Global Catalogue of Microorganisms (GCM) 10K type strain sequencing project: providing services to taxonomists for standard genome sequencing and annotation.</title>
        <authorList>
            <consortium name="The Broad Institute Genomics Platform"/>
            <consortium name="The Broad Institute Genome Sequencing Center for Infectious Disease"/>
            <person name="Wu L."/>
            <person name="Ma J."/>
        </authorList>
    </citation>
    <scope>NUCLEOTIDE SEQUENCE [LARGE SCALE GENOMIC DNA]</scope>
    <source>
        <strain evidence="9">CCUG 43114</strain>
    </source>
</reference>
<protein>
    <submittedName>
        <fullName evidence="8">YihY/virulence factor BrkB family protein</fullName>
    </submittedName>
</protein>
<dbReference type="PANTHER" id="PTHR30213:SF0">
    <property type="entry name" value="UPF0761 MEMBRANE PROTEIN YIHY"/>
    <property type="match status" value="1"/>
</dbReference>
<dbReference type="Proteomes" id="UP001596122">
    <property type="component" value="Unassembled WGS sequence"/>
</dbReference>
<feature type="transmembrane region" description="Helical" evidence="7">
    <location>
        <begin position="214"/>
        <end position="235"/>
    </location>
</feature>
<dbReference type="RefSeq" id="WP_340269189.1">
    <property type="nucleotide sequence ID" value="NZ_JBBEOG010000004.1"/>
</dbReference>
<dbReference type="NCBIfam" id="TIGR00765">
    <property type="entry name" value="yihY_not_rbn"/>
    <property type="match status" value="1"/>
</dbReference>
<feature type="transmembrane region" description="Helical" evidence="7">
    <location>
        <begin position="247"/>
        <end position="268"/>
    </location>
</feature>
<evidence type="ECO:0000256" key="6">
    <source>
        <dbReference type="SAM" id="MobiDB-lite"/>
    </source>
</evidence>
<keyword evidence="2" id="KW-1003">Cell membrane</keyword>
<feature type="region of interest" description="Disordered" evidence="6">
    <location>
        <begin position="1"/>
        <end position="41"/>
    </location>
</feature>
<feature type="compositionally biased region" description="Basic and acidic residues" evidence="6">
    <location>
        <begin position="8"/>
        <end position="24"/>
    </location>
</feature>
<evidence type="ECO:0000313" key="8">
    <source>
        <dbReference type="EMBL" id="MFC5381297.1"/>
    </source>
</evidence>
<dbReference type="Pfam" id="PF03631">
    <property type="entry name" value="Virul_fac_BrkB"/>
    <property type="match status" value="1"/>
</dbReference>
<organism evidence="8 9">
    <name type="scientific">Aquipuribacter nitratireducens</name>
    <dbReference type="NCBI Taxonomy" id="650104"/>
    <lineage>
        <taxon>Bacteria</taxon>
        <taxon>Bacillati</taxon>
        <taxon>Actinomycetota</taxon>
        <taxon>Actinomycetes</taxon>
        <taxon>Micrococcales</taxon>
        <taxon>Intrasporangiaceae</taxon>
        <taxon>Aquipuribacter</taxon>
    </lineage>
</organism>